<evidence type="ECO:0000256" key="1">
    <source>
        <dbReference type="ARBA" id="ARBA00022729"/>
    </source>
</evidence>
<comment type="caution">
    <text evidence="3">The sequence shown here is derived from an EMBL/GenBank/DDBJ whole genome shotgun (WGS) entry which is preliminary data.</text>
</comment>
<keyword evidence="1 2" id="KW-0732">Signal</keyword>
<dbReference type="SUPFAM" id="SSF69318">
    <property type="entry name" value="Integrin alpha N-terminal domain"/>
    <property type="match status" value="1"/>
</dbReference>
<evidence type="ECO:0000256" key="2">
    <source>
        <dbReference type="SAM" id="SignalP"/>
    </source>
</evidence>
<accession>A0A919PQS1</accession>
<dbReference type="InterPro" id="IPR013517">
    <property type="entry name" value="FG-GAP"/>
</dbReference>
<protein>
    <recommendedName>
        <fullName evidence="5">VCBS repeat-containing protein</fullName>
    </recommendedName>
</protein>
<sequence>MRKVMPGVTALVVGAGLAVCTASPAAAYYTGRYDFGAVVDYDGDGHLDIVARTPQTGPSWSSPRALWLYPGRSVRGYSTEPRALLAEDFWMHPAAPSPDHE</sequence>
<dbReference type="InterPro" id="IPR028994">
    <property type="entry name" value="Integrin_alpha_N"/>
</dbReference>
<dbReference type="Proteomes" id="UP000660611">
    <property type="component" value="Unassembled WGS sequence"/>
</dbReference>
<dbReference type="AlphaFoldDB" id="A0A919PQS1"/>
<reference evidence="3" key="1">
    <citation type="submission" date="2021-01" db="EMBL/GenBank/DDBJ databases">
        <title>Whole genome shotgun sequence of Dactylosporangium siamense NBRC 106093.</title>
        <authorList>
            <person name="Komaki H."/>
            <person name="Tamura T."/>
        </authorList>
    </citation>
    <scope>NUCLEOTIDE SEQUENCE</scope>
    <source>
        <strain evidence="3">NBRC 106093</strain>
    </source>
</reference>
<gene>
    <name evidence="3" type="ORF">Dsi01nite_065580</name>
</gene>
<organism evidence="3 4">
    <name type="scientific">Dactylosporangium siamense</name>
    <dbReference type="NCBI Taxonomy" id="685454"/>
    <lineage>
        <taxon>Bacteria</taxon>
        <taxon>Bacillati</taxon>
        <taxon>Actinomycetota</taxon>
        <taxon>Actinomycetes</taxon>
        <taxon>Micromonosporales</taxon>
        <taxon>Micromonosporaceae</taxon>
        <taxon>Dactylosporangium</taxon>
    </lineage>
</organism>
<feature type="chain" id="PRO_5039700786" description="VCBS repeat-containing protein" evidence="2">
    <location>
        <begin position="26"/>
        <end position="101"/>
    </location>
</feature>
<name>A0A919PQS1_9ACTN</name>
<proteinExistence type="predicted"/>
<dbReference type="Pfam" id="PF01839">
    <property type="entry name" value="FG-GAP"/>
    <property type="match status" value="1"/>
</dbReference>
<evidence type="ECO:0008006" key="5">
    <source>
        <dbReference type="Google" id="ProtNLM"/>
    </source>
</evidence>
<feature type="signal peptide" evidence="2">
    <location>
        <begin position="1"/>
        <end position="25"/>
    </location>
</feature>
<dbReference type="RefSeq" id="WP_203850227.1">
    <property type="nucleotide sequence ID" value="NZ_BAAAVW010000003.1"/>
</dbReference>
<evidence type="ECO:0000313" key="4">
    <source>
        <dbReference type="Proteomes" id="UP000660611"/>
    </source>
</evidence>
<evidence type="ECO:0000313" key="3">
    <source>
        <dbReference type="EMBL" id="GIG48517.1"/>
    </source>
</evidence>
<dbReference type="EMBL" id="BONQ01000106">
    <property type="protein sequence ID" value="GIG48517.1"/>
    <property type="molecule type" value="Genomic_DNA"/>
</dbReference>
<keyword evidence="4" id="KW-1185">Reference proteome</keyword>